<gene>
    <name evidence="2" type="ORF">RYS15_21325</name>
</gene>
<evidence type="ECO:0000256" key="1">
    <source>
        <dbReference type="SAM" id="MobiDB-lite"/>
    </source>
</evidence>
<feature type="region of interest" description="Disordered" evidence="1">
    <location>
        <begin position="1"/>
        <end position="53"/>
    </location>
</feature>
<dbReference type="InterPro" id="IPR053784">
    <property type="entry name" value="Choice_anch_U_dom"/>
</dbReference>
<name>A0ABU3W3Z3_9GAMM</name>
<keyword evidence="3" id="KW-1185">Reference proteome</keyword>
<evidence type="ECO:0000313" key="2">
    <source>
        <dbReference type="EMBL" id="MDV2081234.1"/>
    </source>
</evidence>
<dbReference type="NCBIfam" id="NF041766">
    <property type="entry name" value="choice_anch_U"/>
    <property type="match status" value="1"/>
</dbReference>
<dbReference type="RefSeq" id="WP_316975504.1">
    <property type="nucleotide sequence ID" value="NZ_JAWIIJ010000035.1"/>
</dbReference>
<dbReference type="EMBL" id="JAWIIJ010000035">
    <property type="protein sequence ID" value="MDV2081234.1"/>
    <property type="molecule type" value="Genomic_DNA"/>
</dbReference>
<organism evidence="2 3">
    <name type="scientific">Marinobacter xestospongiae</name>
    <dbReference type="NCBI Taxonomy" id="994319"/>
    <lineage>
        <taxon>Bacteria</taxon>
        <taxon>Pseudomonadati</taxon>
        <taxon>Pseudomonadota</taxon>
        <taxon>Gammaproteobacteria</taxon>
        <taxon>Pseudomonadales</taxon>
        <taxon>Marinobacteraceae</taxon>
        <taxon>Marinobacter</taxon>
    </lineage>
</organism>
<reference evidence="2 3" key="1">
    <citation type="submission" date="2023-10" db="EMBL/GenBank/DDBJ databases">
        <title>Characteristics and mechanism of a salt-tolerant marine origin heterotrophic nitrifying- aerobic denitrifying bacteria Marinobacter xestospongiae HN1.</title>
        <authorList>
            <person name="Qi R."/>
        </authorList>
    </citation>
    <scope>NUCLEOTIDE SEQUENCE [LARGE SCALE GENOMIC DNA]</scope>
    <source>
        <strain evidence="2 3">HN1</strain>
    </source>
</reference>
<evidence type="ECO:0000313" key="3">
    <source>
        <dbReference type="Proteomes" id="UP001269819"/>
    </source>
</evidence>
<proteinExistence type="predicted"/>
<feature type="non-terminal residue" evidence="2">
    <location>
        <position position="1"/>
    </location>
</feature>
<accession>A0ABU3W3Z3</accession>
<protein>
    <submittedName>
        <fullName evidence="2">Choice-of-anchor U domain-containing protein</fullName>
    </submittedName>
</protein>
<comment type="caution">
    <text evidence="2">The sequence shown here is derived from an EMBL/GenBank/DDBJ whole genome shotgun (WGS) entry which is preliminary data.</text>
</comment>
<dbReference type="Proteomes" id="UP001269819">
    <property type="component" value="Unassembled WGS sequence"/>
</dbReference>
<sequence>LTFTIEDGGQFDDDGQVNGVITDPGAPGFRAPEPEPEPEPPTPPGAFDGLPVNDYFDWFDMG</sequence>